<evidence type="ECO:0000256" key="6">
    <source>
        <dbReference type="ARBA" id="ARBA00023239"/>
    </source>
</evidence>
<feature type="domain" description="Alpha-carbonic anhydrase" evidence="9">
    <location>
        <begin position="2"/>
        <end position="265"/>
    </location>
</feature>
<evidence type="ECO:0000259" key="9">
    <source>
        <dbReference type="PROSITE" id="PS51144"/>
    </source>
</evidence>
<evidence type="ECO:0000256" key="5">
    <source>
        <dbReference type="ARBA" id="ARBA00022833"/>
    </source>
</evidence>
<accession>A0AAV2Q8V9</accession>
<comment type="function">
    <text evidence="8">Reversible hydration of carbon dioxide.</text>
</comment>
<reference evidence="10 11" key="1">
    <citation type="submission" date="2024-05" db="EMBL/GenBank/DDBJ databases">
        <authorList>
            <person name="Wallberg A."/>
        </authorList>
    </citation>
    <scope>NUCLEOTIDE SEQUENCE [LARGE SCALE GENOMIC DNA]</scope>
</reference>
<organism evidence="10 11">
    <name type="scientific">Meganyctiphanes norvegica</name>
    <name type="common">Northern krill</name>
    <name type="synonym">Thysanopoda norvegica</name>
    <dbReference type="NCBI Taxonomy" id="48144"/>
    <lineage>
        <taxon>Eukaryota</taxon>
        <taxon>Metazoa</taxon>
        <taxon>Ecdysozoa</taxon>
        <taxon>Arthropoda</taxon>
        <taxon>Crustacea</taxon>
        <taxon>Multicrustacea</taxon>
        <taxon>Malacostraca</taxon>
        <taxon>Eumalacostraca</taxon>
        <taxon>Eucarida</taxon>
        <taxon>Euphausiacea</taxon>
        <taxon>Euphausiidae</taxon>
        <taxon>Meganyctiphanes</taxon>
    </lineage>
</organism>
<keyword evidence="11" id="KW-1185">Reference proteome</keyword>
<dbReference type="SMART" id="SM01057">
    <property type="entry name" value="Carb_anhydrase"/>
    <property type="match status" value="1"/>
</dbReference>
<dbReference type="PANTHER" id="PTHR18952">
    <property type="entry name" value="CARBONIC ANHYDRASE"/>
    <property type="match status" value="1"/>
</dbReference>
<name>A0AAV2Q8V9_MEGNR</name>
<evidence type="ECO:0000256" key="8">
    <source>
        <dbReference type="RuleBase" id="RU367011"/>
    </source>
</evidence>
<keyword evidence="6 8" id="KW-0456">Lyase</keyword>
<dbReference type="InterPro" id="IPR018338">
    <property type="entry name" value="Carbonic_anhydrase_a-class_CS"/>
</dbReference>
<dbReference type="InterPro" id="IPR036398">
    <property type="entry name" value="CA_dom_sf"/>
</dbReference>
<evidence type="ECO:0000313" key="11">
    <source>
        <dbReference type="Proteomes" id="UP001497623"/>
    </source>
</evidence>
<evidence type="ECO:0000256" key="4">
    <source>
        <dbReference type="ARBA" id="ARBA00022723"/>
    </source>
</evidence>
<dbReference type="PANTHER" id="PTHR18952:SF141">
    <property type="entry name" value="CARBONIC ANHYDRASE"/>
    <property type="match status" value="1"/>
</dbReference>
<evidence type="ECO:0000256" key="7">
    <source>
        <dbReference type="ARBA" id="ARBA00048348"/>
    </source>
</evidence>
<dbReference type="SUPFAM" id="SSF51069">
    <property type="entry name" value="Carbonic anhydrase"/>
    <property type="match status" value="1"/>
</dbReference>
<dbReference type="PROSITE" id="PS00162">
    <property type="entry name" value="ALPHA_CA_1"/>
    <property type="match status" value="1"/>
</dbReference>
<dbReference type="GO" id="GO:0004089">
    <property type="term" value="F:carbonate dehydratase activity"/>
    <property type="evidence" value="ECO:0007669"/>
    <property type="project" value="UniProtKB-UniRule"/>
</dbReference>
<comment type="cofactor">
    <cofactor evidence="1 8">
        <name>Zn(2+)</name>
        <dbReference type="ChEBI" id="CHEBI:29105"/>
    </cofactor>
</comment>
<evidence type="ECO:0000256" key="1">
    <source>
        <dbReference type="ARBA" id="ARBA00001947"/>
    </source>
</evidence>
<dbReference type="EMBL" id="CAXKWB010003898">
    <property type="protein sequence ID" value="CAL4070984.1"/>
    <property type="molecule type" value="Genomic_DNA"/>
</dbReference>
<dbReference type="InterPro" id="IPR001148">
    <property type="entry name" value="CA_dom"/>
</dbReference>
<evidence type="ECO:0000256" key="3">
    <source>
        <dbReference type="ARBA" id="ARBA00012925"/>
    </source>
</evidence>
<dbReference type="PROSITE" id="PS51144">
    <property type="entry name" value="ALPHA_CA_2"/>
    <property type="match status" value="1"/>
</dbReference>
<gene>
    <name evidence="10" type="ORF">MNOR_LOCUS8404</name>
</gene>
<sequence>MAGWGYCHNNGPALWNQMFPIADGPRQSPIDIKKGACGKDSSLNSLTPVYKDVVVSDITNTGSSWKAQIKGGYSSLKGGPLGNEYVLEQFHAHWGKTNETGSEHTIEGRKFSAELHLVHWNKDKYSSFAEAAAAPDGLAVLGIFLQIGNQELPEMNKICSLLPFIQHKGQTIQLTDAIDPSKFIPRNGSFWTYEGSLTTPPLYESVMWLVYQEPLIVSEAQMIAMRMLKTYHPCETCPADDFGGQMVENYRPPCPLGTRVVREYNETPMED</sequence>
<dbReference type="EC" id="4.2.1.1" evidence="3 8"/>
<dbReference type="Pfam" id="PF00194">
    <property type="entry name" value="Carb_anhydrase"/>
    <property type="match status" value="1"/>
</dbReference>
<keyword evidence="5 8" id="KW-0862">Zinc</keyword>
<protein>
    <recommendedName>
        <fullName evidence="3 8">Carbonic anhydrase</fullName>
        <ecNumber evidence="3 8">4.2.1.1</ecNumber>
    </recommendedName>
</protein>
<proteinExistence type="inferred from homology"/>
<dbReference type="InterPro" id="IPR023561">
    <property type="entry name" value="Carbonic_anhydrase_a-class"/>
</dbReference>
<feature type="non-terminal residue" evidence="10">
    <location>
        <position position="271"/>
    </location>
</feature>
<evidence type="ECO:0000313" key="10">
    <source>
        <dbReference type="EMBL" id="CAL4070984.1"/>
    </source>
</evidence>
<comment type="similarity">
    <text evidence="2 8">Belongs to the alpha-carbonic anhydrase family.</text>
</comment>
<dbReference type="Proteomes" id="UP001497623">
    <property type="component" value="Unassembled WGS sequence"/>
</dbReference>
<dbReference type="GO" id="GO:0005737">
    <property type="term" value="C:cytoplasm"/>
    <property type="evidence" value="ECO:0007669"/>
    <property type="project" value="TreeGrafter"/>
</dbReference>
<evidence type="ECO:0000256" key="2">
    <source>
        <dbReference type="ARBA" id="ARBA00010718"/>
    </source>
</evidence>
<comment type="catalytic activity">
    <reaction evidence="7 8">
        <text>hydrogencarbonate + H(+) = CO2 + H2O</text>
        <dbReference type="Rhea" id="RHEA:10748"/>
        <dbReference type="ChEBI" id="CHEBI:15377"/>
        <dbReference type="ChEBI" id="CHEBI:15378"/>
        <dbReference type="ChEBI" id="CHEBI:16526"/>
        <dbReference type="ChEBI" id="CHEBI:17544"/>
        <dbReference type="EC" id="4.2.1.1"/>
    </reaction>
</comment>
<comment type="caution">
    <text evidence="10">The sequence shown here is derived from an EMBL/GenBank/DDBJ whole genome shotgun (WGS) entry which is preliminary data.</text>
</comment>
<dbReference type="GO" id="GO:0008270">
    <property type="term" value="F:zinc ion binding"/>
    <property type="evidence" value="ECO:0007669"/>
    <property type="project" value="UniProtKB-UniRule"/>
</dbReference>
<dbReference type="Gene3D" id="3.10.200.10">
    <property type="entry name" value="Alpha carbonic anhydrase"/>
    <property type="match status" value="1"/>
</dbReference>
<keyword evidence="4 8" id="KW-0479">Metal-binding</keyword>
<dbReference type="AlphaFoldDB" id="A0AAV2Q8V9"/>